<organism evidence="1 2">
    <name type="scientific">Larimichthys crocea</name>
    <name type="common">Large yellow croaker</name>
    <name type="synonym">Pseudosciaena crocea</name>
    <dbReference type="NCBI Taxonomy" id="215358"/>
    <lineage>
        <taxon>Eukaryota</taxon>
        <taxon>Metazoa</taxon>
        <taxon>Chordata</taxon>
        <taxon>Craniata</taxon>
        <taxon>Vertebrata</taxon>
        <taxon>Euteleostomi</taxon>
        <taxon>Actinopterygii</taxon>
        <taxon>Neopterygii</taxon>
        <taxon>Teleostei</taxon>
        <taxon>Neoteleostei</taxon>
        <taxon>Acanthomorphata</taxon>
        <taxon>Eupercaria</taxon>
        <taxon>Sciaenidae</taxon>
        <taxon>Larimichthys</taxon>
    </lineage>
</organism>
<keyword evidence="2" id="KW-1185">Reference proteome</keyword>
<dbReference type="Proteomes" id="UP000793456">
    <property type="component" value="Chromosome XIII"/>
</dbReference>
<evidence type="ECO:0000313" key="2">
    <source>
        <dbReference type="Proteomes" id="UP000793456"/>
    </source>
</evidence>
<reference evidence="1" key="1">
    <citation type="submission" date="2018-11" db="EMBL/GenBank/DDBJ databases">
        <title>The sequence and de novo assembly of Larimichthys crocea genome using PacBio and Hi-C technologies.</title>
        <authorList>
            <person name="Xu P."/>
            <person name="Chen B."/>
            <person name="Zhou Z."/>
            <person name="Ke Q."/>
            <person name="Wu Y."/>
            <person name="Bai H."/>
            <person name="Pu F."/>
        </authorList>
    </citation>
    <scope>NUCLEOTIDE SEQUENCE</scope>
    <source>
        <tissue evidence="1">Muscle</tissue>
    </source>
</reference>
<comment type="caution">
    <text evidence="1">The sequence shown here is derived from an EMBL/GenBank/DDBJ whole genome shotgun (WGS) entry which is preliminary data.</text>
</comment>
<accession>A0ACD3QZH9</accession>
<proteinExistence type="predicted"/>
<evidence type="ECO:0000313" key="1">
    <source>
        <dbReference type="EMBL" id="TMS11858.1"/>
    </source>
</evidence>
<sequence>MPLAAGLDLGVGLDLGAELYCLTCEEGFQHEASVDSSQVEGSNLADGSISDGSDRKRRSASKAGEAGDLPPKLFSCSLCAFTSRYSNHLKRHMRTHDGQKPYRCPVCPYASAQLVNLQRHARTHTGEKPYGCHQCSYACSSLGNLRRHQRMHTQERPQRRPKEKRRGRRKKAETEEVVSDLTLRVSQDSGYLQTLGGLGSPSAPLPVLLFPLCCRACGLTLEEADLDGEKAEGDGESDGGQLRLREPRQPAATRAHPLGRQALPLRRLRLLLQPEHEPEEAHAAAHGREAVRLRRKNSHPKLFPGDIVEYPRNKYFSHFAVYYGEKDGVPYVAHLTCRDSDSKLPLFGRALRSEVKLDPLELLGEKYKVNNMLDSTHPARDFHGVVKQAIDDMMGREVTFDILFHNSEHQATLFRYGVKKSEQQTSPPLATTWVPSQGLMMALEEVMEEIVALEETITMETIVMIVTAETAIDEIIVMMIVTAETTIDEIIVMMIVTAETTIDEIIMMMIVIVETTKDEIATMMIATVTMIAMEETTIVMMTTMTAAGDTALTVIKIATVTDTAPIAMKTAIMTIAPVIDVVVVVVEALVVVAVAVGAVAAKMTGTAAVVKSMAASTGMDAAVDEDMDEDTGEKRNSGAVPPVKLYPPLCCLKETFIDVVFDSMFALYSHWTRC</sequence>
<name>A0ACD3QZH9_LARCR</name>
<protein>
    <submittedName>
        <fullName evidence="1">Uncharacterized protein</fullName>
    </submittedName>
</protein>
<gene>
    <name evidence="1" type="ORF">E3U43_019249</name>
</gene>
<dbReference type="EMBL" id="CM011686">
    <property type="protein sequence ID" value="TMS11858.1"/>
    <property type="molecule type" value="Genomic_DNA"/>
</dbReference>